<dbReference type="PRINTS" id="PR00263">
    <property type="entry name" value="HBGFFGF"/>
</dbReference>
<accession>A0A8D2LK65</accession>
<dbReference type="PANTHER" id="PTHR11486">
    <property type="entry name" value="FIBROBLAST GROWTH FACTOR"/>
    <property type="match status" value="1"/>
</dbReference>
<protein>
    <recommendedName>
        <fullName evidence="2">Fibroblast growth factor</fullName>
        <shortName evidence="2">FGF</shortName>
    </recommendedName>
</protein>
<feature type="region of interest" description="Disordered" evidence="3">
    <location>
        <begin position="1"/>
        <end position="25"/>
    </location>
</feature>
<dbReference type="AlphaFoldDB" id="A0A8D2LK65"/>
<reference evidence="4" key="1">
    <citation type="submission" date="2025-08" db="UniProtKB">
        <authorList>
            <consortium name="Ensembl"/>
        </authorList>
    </citation>
    <scope>IDENTIFICATION</scope>
</reference>
<dbReference type="SUPFAM" id="SSF50353">
    <property type="entry name" value="Cytokine"/>
    <property type="match status" value="1"/>
</dbReference>
<proteinExistence type="inferred from homology"/>
<dbReference type="Pfam" id="PF00167">
    <property type="entry name" value="FGF"/>
    <property type="match status" value="1"/>
</dbReference>
<evidence type="ECO:0000256" key="1">
    <source>
        <dbReference type="ARBA" id="ARBA00007936"/>
    </source>
</evidence>
<evidence type="ECO:0000256" key="3">
    <source>
        <dbReference type="SAM" id="MobiDB-lite"/>
    </source>
</evidence>
<feature type="region of interest" description="Disordered" evidence="3">
    <location>
        <begin position="165"/>
        <end position="193"/>
    </location>
</feature>
<evidence type="ECO:0000313" key="4">
    <source>
        <dbReference type="Ensembl" id="ENSVKKP00000023145.1"/>
    </source>
</evidence>
<dbReference type="GO" id="GO:0008083">
    <property type="term" value="F:growth factor activity"/>
    <property type="evidence" value="ECO:0007669"/>
    <property type="project" value="InterPro"/>
</dbReference>
<evidence type="ECO:0000313" key="5">
    <source>
        <dbReference type="Proteomes" id="UP000694545"/>
    </source>
</evidence>
<dbReference type="Ensembl" id="ENSVKKT00000023719.1">
    <property type="protein sequence ID" value="ENSVKKP00000023145.1"/>
    <property type="gene ID" value="ENSVKKG00000015363.1"/>
</dbReference>
<dbReference type="InterPro" id="IPR008996">
    <property type="entry name" value="IL1/FGF"/>
</dbReference>
<dbReference type="InterPro" id="IPR002209">
    <property type="entry name" value="Fibroblast_GF_fam"/>
</dbReference>
<dbReference type="PROSITE" id="PS00247">
    <property type="entry name" value="HBGF_FGF"/>
    <property type="match status" value="1"/>
</dbReference>
<keyword evidence="5" id="KW-1185">Reference proteome</keyword>
<reference evidence="4" key="2">
    <citation type="submission" date="2025-09" db="UniProtKB">
        <authorList>
            <consortium name="Ensembl"/>
        </authorList>
    </citation>
    <scope>IDENTIFICATION</scope>
</reference>
<organism evidence="4 5">
    <name type="scientific">Varanus komodoensis</name>
    <name type="common">Komodo dragon</name>
    <dbReference type="NCBI Taxonomy" id="61221"/>
    <lineage>
        <taxon>Eukaryota</taxon>
        <taxon>Metazoa</taxon>
        <taxon>Chordata</taxon>
        <taxon>Craniata</taxon>
        <taxon>Vertebrata</taxon>
        <taxon>Euteleostomi</taxon>
        <taxon>Lepidosauria</taxon>
        <taxon>Squamata</taxon>
        <taxon>Bifurcata</taxon>
        <taxon>Unidentata</taxon>
        <taxon>Episquamata</taxon>
        <taxon>Toxicofera</taxon>
        <taxon>Anguimorpha</taxon>
        <taxon>Paleoanguimorpha</taxon>
        <taxon>Varanoidea</taxon>
        <taxon>Varanidae</taxon>
        <taxon>Varanus</taxon>
    </lineage>
</organism>
<name>A0A8D2LK65_VARKO</name>
<comment type="similarity">
    <text evidence="1 2">Belongs to the heparin-binding growth factors family.</text>
</comment>
<dbReference type="Gene3D" id="2.80.10.50">
    <property type="match status" value="1"/>
</dbReference>
<evidence type="ECO:0000256" key="2">
    <source>
        <dbReference type="RuleBase" id="RU049442"/>
    </source>
</evidence>
<sequence>MHRGAERAGGVGAQSGVGRAPAEGPCPAKAGDRELPAVPLLLRCRKLLLPCSDSWILLPHLFFPGFLSGLMELKAVKRGIIVIWAPETSRFLCMDHTGHLYTSISLMPACNFRETILQDGYNVYFSESYNLPISLSSRRNLSPDQPLPPFSQFLPLVNMIPLEPESVDDTSQNQEPDVDWGNDLLEQPSFGLS</sequence>
<dbReference type="Proteomes" id="UP000694545">
    <property type="component" value="Unplaced"/>
</dbReference>
<dbReference type="SMART" id="SM00442">
    <property type="entry name" value="FGF"/>
    <property type="match status" value="1"/>
</dbReference>